<dbReference type="Proteomes" id="UP001283361">
    <property type="component" value="Unassembled WGS sequence"/>
</dbReference>
<feature type="domain" description="SMB" evidence="2">
    <location>
        <begin position="306"/>
        <end position="346"/>
    </location>
</feature>
<dbReference type="PROSITE" id="PS00524">
    <property type="entry name" value="SMB_1"/>
    <property type="match status" value="1"/>
</dbReference>
<proteinExistence type="predicted"/>
<organism evidence="3 4">
    <name type="scientific">Elysia crispata</name>
    <name type="common">lettuce slug</name>
    <dbReference type="NCBI Taxonomy" id="231223"/>
    <lineage>
        <taxon>Eukaryota</taxon>
        <taxon>Metazoa</taxon>
        <taxon>Spiralia</taxon>
        <taxon>Lophotrochozoa</taxon>
        <taxon>Mollusca</taxon>
        <taxon>Gastropoda</taxon>
        <taxon>Heterobranchia</taxon>
        <taxon>Euthyneura</taxon>
        <taxon>Panpulmonata</taxon>
        <taxon>Sacoglossa</taxon>
        <taxon>Placobranchoidea</taxon>
        <taxon>Plakobranchidae</taxon>
        <taxon>Elysia</taxon>
    </lineage>
</organism>
<keyword evidence="4" id="KW-1185">Reference proteome</keyword>
<name>A0AAE0Y9C3_9GAST</name>
<sequence length="912" mass="102439">MQHKTVRKYTDDIPNVNTNAFTETTESHRKLRLPSILLVTLLERVLNFPLKRVQTSRFFKQTSELTMAKSASRQIAVAFIILLTTQEFRPLHSVQKLSLKEQNKMSNFSGISHKTPDEPTGMPHLHLDNIDHFENKTNRRIGSDTSPDEDWTTAEVNITLPVSSSGFASKKINTASIPEISSSQGLNDEPGATEKLKMRNDSARNLQNHSSSRLNFTTGIQRSNSYPGKELRSETDRIYMNLNLSIRNDLKFLNEHGVLNNISSDDAEVDKEIGAQGDQFEPLDLQFVETIDMTPPVIDRENEEALIYTCADKCGEETLLPCSCSALCVVYDTCCENFSQDCPHILQDARYEFGDLITSDKFCDVDSIFIISSCPRHGETQYMEDNELQPNKTDKLLKEPSESVSSIRVTKFESLTTSLARAGAEETAEKKLKTAALRAPVTDASSGITYINKTVYDCHKHEDNNFFMWALKLNYVLTNPRSLEDLGDLEDLDQYEPLFNRAILSRHECLAGIISACPATRRVHRGEESDDKKCSEFFGSVIRMKEFYTEQWYRNRFCAYCNEGRNKTYALRYRSGNSVRENDLRMLMSFNNAGRINIRAKYPPFISPKFISWTKVSCTPASGISGDMLQGNLSSITPGQRSVCSVKCSGSGFTLRGDGYCKAPHAAKVAVSDDGLPPLCSEALQALASFILCGVQSMMHTMPHAEFRRTTTSVLIDSKTRKTLYVVKIEVDAVYTFREFFSSTDEESMINWRHLEVLAKSLKRYRLSSDLYGSTDCDTKNFRSDMQQIESLSFADFVSSSWNLRDLFQQREGSLGPALDANTTTTFCMSPLGSPKTYEDAVLVCSETFDYASDAKAIAGFLDSPCFSHLDDVQLAKSGGSVTILKDKGSNLQTHWFLAVVLGIFMVKKPHV</sequence>
<dbReference type="AlphaFoldDB" id="A0AAE0Y9C3"/>
<gene>
    <name evidence="3" type="ORF">RRG08_064516</name>
</gene>
<dbReference type="SMART" id="SM00201">
    <property type="entry name" value="SO"/>
    <property type="match status" value="1"/>
</dbReference>
<dbReference type="PANTHER" id="PTHR45902">
    <property type="entry name" value="LATROPHILIN RECEPTOR-LIKE PROTEIN A"/>
    <property type="match status" value="1"/>
</dbReference>
<evidence type="ECO:0000256" key="1">
    <source>
        <dbReference type="ARBA" id="ARBA00023157"/>
    </source>
</evidence>
<dbReference type="InterPro" id="IPR036024">
    <property type="entry name" value="Somatomedin_B-like_dom_sf"/>
</dbReference>
<keyword evidence="1" id="KW-1015">Disulfide bond</keyword>
<evidence type="ECO:0000313" key="4">
    <source>
        <dbReference type="Proteomes" id="UP001283361"/>
    </source>
</evidence>
<comment type="caution">
    <text evidence="3">The sequence shown here is derived from an EMBL/GenBank/DDBJ whole genome shotgun (WGS) entry which is preliminary data.</text>
</comment>
<dbReference type="InterPro" id="IPR001212">
    <property type="entry name" value="Somatomedin_B_dom"/>
</dbReference>
<evidence type="ECO:0000313" key="3">
    <source>
        <dbReference type="EMBL" id="KAK3735924.1"/>
    </source>
</evidence>
<dbReference type="PANTHER" id="PTHR45902:SF1">
    <property type="entry name" value="LATROPHILIN RECEPTOR-LIKE PROTEIN A"/>
    <property type="match status" value="1"/>
</dbReference>
<dbReference type="InterPro" id="IPR053231">
    <property type="entry name" value="GPCR_LN-TM7"/>
</dbReference>
<dbReference type="PROSITE" id="PS50958">
    <property type="entry name" value="SMB_2"/>
    <property type="match status" value="1"/>
</dbReference>
<evidence type="ECO:0000259" key="2">
    <source>
        <dbReference type="PROSITE" id="PS50958"/>
    </source>
</evidence>
<reference evidence="3" key="1">
    <citation type="journal article" date="2023" name="G3 (Bethesda)">
        <title>A reference genome for the long-term kleptoplast-retaining sea slug Elysia crispata morphotype clarki.</title>
        <authorList>
            <person name="Eastman K.E."/>
            <person name="Pendleton A.L."/>
            <person name="Shaikh M.A."/>
            <person name="Suttiyut T."/>
            <person name="Ogas R."/>
            <person name="Tomko P."/>
            <person name="Gavelis G."/>
            <person name="Widhalm J.R."/>
            <person name="Wisecaver J.H."/>
        </authorList>
    </citation>
    <scope>NUCLEOTIDE SEQUENCE</scope>
    <source>
        <strain evidence="3">ECLA1</strain>
    </source>
</reference>
<protein>
    <recommendedName>
        <fullName evidence="2">SMB domain-containing protein</fullName>
    </recommendedName>
</protein>
<dbReference type="SUPFAM" id="SSF90188">
    <property type="entry name" value="Somatomedin B domain"/>
    <property type="match status" value="1"/>
</dbReference>
<dbReference type="EMBL" id="JAWDGP010006762">
    <property type="protein sequence ID" value="KAK3735924.1"/>
    <property type="molecule type" value="Genomic_DNA"/>
</dbReference>
<accession>A0AAE0Y9C3</accession>